<protein>
    <submittedName>
        <fullName evidence="3">Uncharacterized protein LOC111411751</fullName>
    </submittedName>
</protein>
<dbReference type="InterPro" id="IPR053224">
    <property type="entry name" value="Sensory_adhesion_molecule"/>
</dbReference>
<keyword evidence="1" id="KW-0175">Coiled coil</keyword>
<dbReference type="OrthoDB" id="1902639at2759"/>
<accession>A0A8S0VPF6</accession>
<name>A0A8S0VPF6_OLEEU</name>
<evidence type="ECO:0000313" key="3">
    <source>
        <dbReference type="EMBL" id="CAA3033762.1"/>
    </source>
</evidence>
<dbReference type="PANTHER" id="PTHR31460">
    <property type="match status" value="1"/>
</dbReference>
<evidence type="ECO:0000313" key="4">
    <source>
        <dbReference type="Proteomes" id="UP000594638"/>
    </source>
</evidence>
<dbReference type="InterPro" id="IPR011042">
    <property type="entry name" value="6-blade_b-propeller_TolB-like"/>
</dbReference>
<proteinExistence type="predicted"/>
<dbReference type="AlphaFoldDB" id="A0A8S0VPF6"/>
<feature type="signal peptide" evidence="2">
    <location>
        <begin position="1"/>
        <end position="25"/>
    </location>
</feature>
<dbReference type="PANTHER" id="PTHR31460:SF0">
    <property type="entry name" value="CALCIUM-DEPENDENT PHOSPHOTRIESTERASE SUPERFAMILY PROTEIN-RELATED"/>
    <property type="match status" value="1"/>
</dbReference>
<organism evidence="3 4">
    <name type="scientific">Olea europaea subsp. europaea</name>
    <dbReference type="NCBI Taxonomy" id="158383"/>
    <lineage>
        <taxon>Eukaryota</taxon>
        <taxon>Viridiplantae</taxon>
        <taxon>Streptophyta</taxon>
        <taxon>Embryophyta</taxon>
        <taxon>Tracheophyta</taxon>
        <taxon>Spermatophyta</taxon>
        <taxon>Magnoliopsida</taxon>
        <taxon>eudicotyledons</taxon>
        <taxon>Gunneridae</taxon>
        <taxon>Pentapetalae</taxon>
        <taxon>asterids</taxon>
        <taxon>lamiids</taxon>
        <taxon>Lamiales</taxon>
        <taxon>Oleaceae</taxon>
        <taxon>Oleeae</taxon>
        <taxon>Olea</taxon>
    </lineage>
</organism>
<dbReference type="Gramene" id="OE9A058281T1">
    <property type="protein sequence ID" value="OE9A058281C1"/>
    <property type="gene ID" value="OE9A058281"/>
</dbReference>
<dbReference type="SUPFAM" id="SSF63829">
    <property type="entry name" value="Calcium-dependent phosphotriesterase"/>
    <property type="match status" value="1"/>
</dbReference>
<dbReference type="Gene3D" id="2.120.10.30">
    <property type="entry name" value="TolB, C-terminal domain"/>
    <property type="match status" value="1"/>
</dbReference>
<gene>
    <name evidence="3" type="ORF">OLEA9_A058281</name>
</gene>
<sequence>MASFFCSTNFFLLLILLSAVPVAFIIHLETSKPATHVYEYHSTGWFRECTKWDDVNSRFLVSFMEGGFGEVPVPKDYVPGKILKEIRVVENVGLGKNSSLGFVVDRPRNRVVVSIADVIGNLYSAVAAYDLTTWERIFLTKLSGPEDGKAVSDDVAVDPDGNAYVTDVKGSKIWKVGVDGKFLYHIINPLFTPKGWYNNLVGLNGIVHHPNGYLLVVHTFSGNLYKVEIDKGDEVKLVKIIEGSLKFGDGLELLSPTKLVVAGNPSKLVESLDDWESGSVVAKFKGATHRLVTAAMVKDGKIREAEATSSNQQKKIEEVEAQLQEPEDIVKDLREELREVQGELERVKNKNMLLVDEPDYIL</sequence>
<keyword evidence="2" id="KW-0732">Signal</keyword>
<feature type="coiled-coil region" evidence="1">
    <location>
        <begin position="302"/>
        <end position="357"/>
    </location>
</feature>
<evidence type="ECO:0000256" key="2">
    <source>
        <dbReference type="SAM" id="SignalP"/>
    </source>
</evidence>
<dbReference type="GO" id="GO:0005783">
    <property type="term" value="C:endoplasmic reticulum"/>
    <property type="evidence" value="ECO:0007669"/>
    <property type="project" value="TreeGrafter"/>
</dbReference>
<comment type="caution">
    <text evidence="3">The sequence shown here is derived from an EMBL/GenBank/DDBJ whole genome shotgun (WGS) entry which is preliminary data.</text>
</comment>
<keyword evidence="4" id="KW-1185">Reference proteome</keyword>
<evidence type="ECO:0000256" key="1">
    <source>
        <dbReference type="SAM" id="Coils"/>
    </source>
</evidence>
<feature type="chain" id="PRO_5035751540" evidence="2">
    <location>
        <begin position="26"/>
        <end position="362"/>
    </location>
</feature>
<dbReference type="Proteomes" id="UP000594638">
    <property type="component" value="Unassembled WGS sequence"/>
</dbReference>
<dbReference type="EMBL" id="CACTIH010010826">
    <property type="protein sequence ID" value="CAA3033762.1"/>
    <property type="molecule type" value="Genomic_DNA"/>
</dbReference>
<reference evidence="3 4" key="1">
    <citation type="submission" date="2019-12" db="EMBL/GenBank/DDBJ databases">
        <authorList>
            <person name="Alioto T."/>
            <person name="Alioto T."/>
            <person name="Gomez Garrido J."/>
        </authorList>
    </citation>
    <scope>NUCLEOTIDE SEQUENCE [LARGE SCALE GENOMIC DNA]</scope>
</reference>